<dbReference type="AlphaFoldDB" id="A0A0U2XEP0"/>
<dbReference type="Proteomes" id="UP000067683">
    <property type="component" value="Chromosome"/>
</dbReference>
<accession>A0A0U2XEP0</accession>
<evidence type="ECO:0000256" key="1">
    <source>
        <dbReference type="SAM" id="MobiDB-lite"/>
    </source>
</evidence>
<proteinExistence type="predicted"/>
<keyword evidence="2" id="KW-0472">Membrane</keyword>
<keyword evidence="4" id="KW-1185">Reference proteome</keyword>
<dbReference type="STRING" id="200991.AUC31_08525"/>
<gene>
    <name evidence="3" type="ORF">AUC31_08525</name>
</gene>
<organism evidence="3 4">
    <name type="scientific">Planococcus rifietoensis</name>
    <dbReference type="NCBI Taxonomy" id="200991"/>
    <lineage>
        <taxon>Bacteria</taxon>
        <taxon>Bacillati</taxon>
        <taxon>Bacillota</taxon>
        <taxon>Bacilli</taxon>
        <taxon>Bacillales</taxon>
        <taxon>Caryophanaceae</taxon>
        <taxon>Planococcus</taxon>
    </lineage>
</organism>
<dbReference type="EMBL" id="CP013659">
    <property type="protein sequence ID" value="ALS75263.1"/>
    <property type="molecule type" value="Genomic_DNA"/>
</dbReference>
<feature type="transmembrane region" description="Helical" evidence="2">
    <location>
        <begin position="13"/>
        <end position="35"/>
    </location>
</feature>
<dbReference type="RefSeq" id="WP_058381970.1">
    <property type="nucleotide sequence ID" value="NZ_CP013659.2"/>
</dbReference>
<evidence type="ECO:0000256" key="2">
    <source>
        <dbReference type="SAM" id="Phobius"/>
    </source>
</evidence>
<protein>
    <submittedName>
        <fullName evidence="3">Uncharacterized protein</fullName>
    </submittedName>
</protein>
<sequence>MDFLYFPEDKSEYIPGIISVVIIFILSILIVRLLMKASRKQVKKLNEQGYPVIYDRGEMLKDSDEQAPAERQTNPNTPEEPKDTNGPPTKKP</sequence>
<name>A0A0U2XEP0_9BACL</name>
<keyword evidence="2" id="KW-1133">Transmembrane helix</keyword>
<reference evidence="3" key="1">
    <citation type="submission" date="2016-01" db="EMBL/GenBank/DDBJ databases">
        <title>Complete genome of Planococcus rifietoensis type strain M8.</title>
        <authorList>
            <person name="See-Too W.S."/>
        </authorList>
    </citation>
    <scope>NUCLEOTIDE SEQUENCE [LARGE SCALE GENOMIC DNA]</scope>
    <source>
        <strain evidence="3">M8</strain>
    </source>
</reference>
<evidence type="ECO:0000313" key="3">
    <source>
        <dbReference type="EMBL" id="ALS75263.1"/>
    </source>
</evidence>
<dbReference type="OrthoDB" id="2390218at2"/>
<dbReference type="KEGG" id="prt:AUC31_08525"/>
<feature type="region of interest" description="Disordered" evidence="1">
    <location>
        <begin position="56"/>
        <end position="92"/>
    </location>
</feature>
<evidence type="ECO:0000313" key="4">
    <source>
        <dbReference type="Proteomes" id="UP000067683"/>
    </source>
</evidence>
<keyword evidence="2" id="KW-0812">Transmembrane</keyword>